<gene>
    <name evidence="1" type="ORF">GCM10010507_41600</name>
</gene>
<proteinExistence type="predicted"/>
<protein>
    <submittedName>
        <fullName evidence="1">Uncharacterized protein</fullName>
    </submittedName>
</protein>
<accession>A0A918TSP8</accession>
<dbReference type="RefSeq" id="WP_190111351.1">
    <property type="nucleotide sequence ID" value="NZ_BMVB01000014.1"/>
</dbReference>
<reference evidence="1" key="1">
    <citation type="journal article" date="2014" name="Int. J. Syst. Evol. Microbiol.">
        <title>Complete genome sequence of Corynebacterium casei LMG S-19264T (=DSM 44701T), isolated from a smear-ripened cheese.</title>
        <authorList>
            <consortium name="US DOE Joint Genome Institute (JGI-PGF)"/>
            <person name="Walter F."/>
            <person name="Albersmeier A."/>
            <person name="Kalinowski J."/>
            <person name="Ruckert C."/>
        </authorList>
    </citation>
    <scope>NUCLEOTIDE SEQUENCE</scope>
    <source>
        <strain evidence="1">JCM 4633</strain>
    </source>
</reference>
<comment type="caution">
    <text evidence="1">The sequence shown here is derived from an EMBL/GenBank/DDBJ whole genome shotgun (WGS) entry which is preliminary data.</text>
</comment>
<reference evidence="1" key="2">
    <citation type="submission" date="2020-09" db="EMBL/GenBank/DDBJ databases">
        <authorList>
            <person name="Sun Q."/>
            <person name="Ohkuma M."/>
        </authorList>
    </citation>
    <scope>NUCLEOTIDE SEQUENCE</scope>
    <source>
        <strain evidence="1">JCM 4633</strain>
    </source>
</reference>
<evidence type="ECO:0000313" key="2">
    <source>
        <dbReference type="Proteomes" id="UP000646244"/>
    </source>
</evidence>
<evidence type="ECO:0000313" key="1">
    <source>
        <dbReference type="EMBL" id="GHC60214.1"/>
    </source>
</evidence>
<dbReference type="AlphaFoldDB" id="A0A918TSP8"/>
<dbReference type="EMBL" id="BMVB01000014">
    <property type="protein sequence ID" value="GHC60214.1"/>
    <property type="molecule type" value="Genomic_DNA"/>
</dbReference>
<sequence length="92" mass="10395">MASVTHFHYEFSDSNGFAPGTSRGFFFGPYAWNQSAVLVNAHPFDASGSDRTLVVTEVRRRTTPDQFVEITVRNTGRDTMYIWYVELGLISP</sequence>
<dbReference type="Proteomes" id="UP000646244">
    <property type="component" value="Unassembled WGS sequence"/>
</dbReference>
<name>A0A918TSP8_STRCJ</name>
<organism evidence="1 2">
    <name type="scientific">Streptomyces cinnamoneus</name>
    <name type="common">Streptoverticillium cinnamoneum</name>
    <dbReference type="NCBI Taxonomy" id="53446"/>
    <lineage>
        <taxon>Bacteria</taxon>
        <taxon>Bacillati</taxon>
        <taxon>Actinomycetota</taxon>
        <taxon>Actinomycetes</taxon>
        <taxon>Kitasatosporales</taxon>
        <taxon>Streptomycetaceae</taxon>
        <taxon>Streptomyces</taxon>
        <taxon>Streptomyces cinnamoneus group</taxon>
    </lineage>
</organism>